<evidence type="ECO:0000313" key="1">
    <source>
        <dbReference type="EMBL" id="TSJ42433.1"/>
    </source>
</evidence>
<comment type="caution">
    <text evidence="1">The sequence shown here is derived from an EMBL/GenBank/DDBJ whole genome shotgun (WGS) entry which is preliminary data.</text>
</comment>
<dbReference type="OrthoDB" id="1467713at2"/>
<reference evidence="1 2" key="1">
    <citation type="submission" date="2019-07" db="EMBL/GenBank/DDBJ databases">
        <authorList>
            <person name="Huq M.A."/>
        </authorList>
    </citation>
    <scope>NUCLEOTIDE SEQUENCE [LARGE SCALE GENOMIC DNA]</scope>
    <source>
        <strain evidence="1 2">MAH-3</strain>
    </source>
</reference>
<name>A0A556MR87_9FLAO</name>
<sequence>MRVIADIPHARYKIQIFLYNAKYLVKIELGQFEQTFKIAESDVNGLEELKRMVTDQLLRNSLERFLSMRADWEEAFKNKEI</sequence>
<protein>
    <submittedName>
        <fullName evidence="1">Uncharacterized protein</fullName>
    </submittedName>
</protein>
<dbReference type="Proteomes" id="UP000316008">
    <property type="component" value="Unassembled WGS sequence"/>
</dbReference>
<accession>A0A556MR87</accession>
<keyword evidence="2" id="KW-1185">Reference proteome</keyword>
<dbReference type="AlphaFoldDB" id="A0A556MR87"/>
<organism evidence="1 2">
    <name type="scientific">Fluviicola chungangensis</name>
    <dbReference type="NCBI Taxonomy" id="2597671"/>
    <lineage>
        <taxon>Bacteria</taxon>
        <taxon>Pseudomonadati</taxon>
        <taxon>Bacteroidota</taxon>
        <taxon>Flavobacteriia</taxon>
        <taxon>Flavobacteriales</taxon>
        <taxon>Crocinitomicaceae</taxon>
        <taxon>Fluviicola</taxon>
    </lineage>
</organism>
<dbReference type="RefSeq" id="WP_144333388.1">
    <property type="nucleotide sequence ID" value="NZ_VLPL01000005.1"/>
</dbReference>
<evidence type="ECO:0000313" key="2">
    <source>
        <dbReference type="Proteomes" id="UP000316008"/>
    </source>
</evidence>
<proteinExistence type="predicted"/>
<gene>
    <name evidence="1" type="ORF">FO442_11750</name>
</gene>
<dbReference type="EMBL" id="VLPL01000005">
    <property type="protein sequence ID" value="TSJ42433.1"/>
    <property type="molecule type" value="Genomic_DNA"/>
</dbReference>